<dbReference type="InterPro" id="IPR051601">
    <property type="entry name" value="Serine_prot/Carboxylest_S33"/>
</dbReference>
<dbReference type="AlphaFoldDB" id="A0A7W8A7Z0"/>
<evidence type="ECO:0000313" key="6">
    <source>
        <dbReference type="EMBL" id="MBB5081272.1"/>
    </source>
</evidence>
<gene>
    <name evidence="6" type="ORF">HNR40_006767</name>
</gene>
<feature type="signal peptide" evidence="4">
    <location>
        <begin position="1"/>
        <end position="25"/>
    </location>
</feature>
<reference evidence="6 7" key="1">
    <citation type="submission" date="2020-08" db="EMBL/GenBank/DDBJ databases">
        <title>Genomic Encyclopedia of Type Strains, Phase IV (KMG-IV): sequencing the most valuable type-strain genomes for metagenomic binning, comparative biology and taxonomic classification.</title>
        <authorList>
            <person name="Goeker M."/>
        </authorList>
    </citation>
    <scope>NUCLEOTIDE SEQUENCE [LARGE SCALE GENOMIC DNA]</scope>
    <source>
        <strain evidence="6 7">DSM 45385</strain>
    </source>
</reference>
<evidence type="ECO:0000256" key="4">
    <source>
        <dbReference type="SAM" id="SignalP"/>
    </source>
</evidence>
<dbReference type="PANTHER" id="PTHR43248:SF29">
    <property type="entry name" value="TRIPEPTIDYL AMINOPEPTIDASE"/>
    <property type="match status" value="1"/>
</dbReference>
<comment type="caution">
    <text evidence="6">The sequence shown here is derived from an EMBL/GenBank/DDBJ whole genome shotgun (WGS) entry which is preliminary data.</text>
</comment>
<name>A0A7W8A7Z0_9ACTN</name>
<comment type="similarity">
    <text evidence="1">Belongs to the peptidase S33 family.</text>
</comment>
<keyword evidence="7" id="KW-1185">Reference proteome</keyword>
<dbReference type="Gene3D" id="3.40.50.1820">
    <property type="entry name" value="alpha/beta hydrolase"/>
    <property type="match status" value="1"/>
</dbReference>
<dbReference type="RefSeq" id="WP_184968489.1">
    <property type="nucleotide sequence ID" value="NZ_JACHIN010000010.1"/>
</dbReference>
<keyword evidence="3" id="KW-0378">Hydrolase</keyword>
<accession>A0A7W8A7Z0</accession>
<organism evidence="6 7">
    <name type="scientific">Nonomuraea endophytica</name>
    <dbReference type="NCBI Taxonomy" id="714136"/>
    <lineage>
        <taxon>Bacteria</taxon>
        <taxon>Bacillati</taxon>
        <taxon>Actinomycetota</taxon>
        <taxon>Actinomycetes</taxon>
        <taxon>Streptosporangiales</taxon>
        <taxon>Streptosporangiaceae</taxon>
        <taxon>Nonomuraea</taxon>
    </lineage>
</organism>
<dbReference type="Proteomes" id="UP000568380">
    <property type="component" value="Unassembled WGS sequence"/>
</dbReference>
<dbReference type="GO" id="GO:0016787">
    <property type="term" value="F:hydrolase activity"/>
    <property type="evidence" value="ECO:0007669"/>
    <property type="project" value="UniProtKB-KW"/>
</dbReference>
<dbReference type="InterPro" id="IPR029058">
    <property type="entry name" value="AB_hydrolase_fold"/>
</dbReference>
<keyword evidence="2 4" id="KW-0732">Signal</keyword>
<evidence type="ECO:0000259" key="5">
    <source>
        <dbReference type="Pfam" id="PF08386"/>
    </source>
</evidence>
<dbReference type="EMBL" id="JACHIN010000010">
    <property type="protein sequence ID" value="MBB5081272.1"/>
    <property type="molecule type" value="Genomic_DNA"/>
</dbReference>
<evidence type="ECO:0000313" key="7">
    <source>
        <dbReference type="Proteomes" id="UP000568380"/>
    </source>
</evidence>
<dbReference type="Pfam" id="PF08386">
    <property type="entry name" value="Abhydrolase_4"/>
    <property type="match status" value="1"/>
</dbReference>
<evidence type="ECO:0000256" key="3">
    <source>
        <dbReference type="ARBA" id="ARBA00022801"/>
    </source>
</evidence>
<dbReference type="PANTHER" id="PTHR43248">
    <property type="entry name" value="2-SUCCINYL-6-HYDROXY-2,4-CYCLOHEXADIENE-1-CARBOXYLATE SYNTHASE"/>
    <property type="match status" value="1"/>
</dbReference>
<proteinExistence type="inferred from homology"/>
<protein>
    <submittedName>
        <fullName evidence="6">Pimeloyl-ACP methyl ester carboxylesterase</fullName>
    </submittedName>
</protein>
<dbReference type="SUPFAM" id="SSF53474">
    <property type="entry name" value="alpha/beta-Hydrolases"/>
    <property type="match status" value="1"/>
</dbReference>
<feature type="domain" description="Peptidase S33 tripeptidyl aminopeptidase-like C-terminal" evidence="5">
    <location>
        <begin position="385"/>
        <end position="475"/>
    </location>
</feature>
<evidence type="ECO:0000256" key="1">
    <source>
        <dbReference type="ARBA" id="ARBA00010088"/>
    </source>
</evidence>
<feature type="chain" id="PRO_5031551109" evidence="4">
    <location>
        <begin position="26"/>
        <end position="479"/>
    </location>
</feature>
<dbReference type="InterPro" id="IPR013595">
    <property type="entry name" value="Pept_S33_TAP-like_C"/>
</dbReference>
<evidence type="ECO:0000256" key="2">
    <source>
        <dbReference type="ARBA" id="ARBA00022729"/>
    </source>
</evidence>
<sequence>MLRSPGAPLLAGALLLTGLAAPAQAAATPAISWGACAQKVAGMECGTLTVPLDHANPRAGTLDVAVSRFKATGKRIGSLVMNFGGGGNGVAILGATHAQYQALRAGYDLIGFDPRGSGGTAPVRCGDGRAWARLVELDPGYTKAFRRETAAFVRACAKDSARILPHAGTADTARDLDRLRAALGEDKLHYYGKSYGSALGGVYATLFPGRLGRMVLDAGVEPRQSLLQLERGVTLALQSSYERFLADCARRACELGKNPARTVERLLKRLEHNPLRVGERRLGRALATSALTFATAPEAWPGLSAALGQAVKGDGETLLAVSDYVTQPQPGGTYGSYASTATNLAVYCRDRIRPSEKELRRDQAELTRLSPVFGPIGVTSGFLAAGCRYWPVGADAEGRTVTHTGATPVVVIGSRKDVAAPLSGAAGLAKQLRTGILLTYEGDLHGAYPGGGPCVTGAVEGYLLRGERPGRNLSCPAVP</sequence>